<comment type="caution">
    <text evidence="11">The sequence shown here is derived from an EMBL/GenBank/DDBJ whole genome shotgun (WGS) entry which is preliminary data.</text>
</comment>
<dbReference type="PROSITE" id="PS50217">
    <property type="entry name" value="BZIP"/>
    <property type="match status" value="1"/>
</dbReference>
<accession>A0AAW2Q1E9</accession>
<evidence type="ECO:0000256" key="5">
    <source>
        <dbReference type="ARBA" id="ARBA00023159"/>
    </source>
</evidence>
<dbReference type="EMBL" id="JACGWJ010000016">
    <property type="protein sequence ID" value="KAL0361563.1"/>
    <property type="molecule type" value="Genomic_DNA"/>
</dbReference>
<feature type="domain" description="DOG1" evidence="10">
    <location>
        <begin position="203"/>
        <end position="447"/>
    </location>
</feature>
<organism evidence="11">
    <name type="scientific">Sesamum radiatum</name>
    <name type="common">Black benniseed</name>
    <dbReference type="NCBI Taxonomy" id="300843"/>
    <lineage>
        <taxon>Eukaryota</taxon>
        <taxon>Viridiplantae</taxon>
        <taxon>Streptophyta</taxon>
        <taxon>Embryophyta</taxon>
        <taxon>Tracheophyta</taxon>
        <taxon>Spermatophyta</taxon>
        <taxon>Magnoliopsida</taxon>
        <taxon>eudicotyledons</taxon>
        <taxon>Gunneridae</taxon>
        <taxon>Pentapetalae</taxon>
        <taxon>asterids</taxon>
        <taxon>lamiids</taxon>
        <taxon>Lamiales</taxon>
        <taxon>Pedaliaceae</taxon>
        <taxon>Sesamum</taxon>
    </lineage>
</organism>
<dbReference type="SMART" id="SM00338">
    <property type="entry name" value="BRLZ"/>
    <property type="match status" value="1"/>
</dbReference>
<dbReference type="InterPro" id="IPR025422">
    <property type="entry name" value="TGA_domain"/>
</dbReference>
<keyword evidence="8" id="KW-0175">Coiled coil</keyword>
<dbReference type="GO" id="GO:0006351">
    <property type="term" value="P:DNA-templated transcription"/>
    <property type="evidence" value="ECO:0007669"/>
    <property type="project" value="InterPro"/>
</dbReference>
<dbReference type="AlphaFoldDB" id="A0AAW2Q1E9"/>
<dbReference type="GO" id="GO:0005634">
    <property type="term" value="C:nucleus"/>
    <property type="evidence" value="ECO:0007669"/>
    <property type="project" value="UniProtKB-SubCell"/>
</dbReference>
<dbReference type="SUPFAM" id="SSF57959">
    <property type="entry name" value="Leucine zipper domain"/>
    <property type="match status" value="1"/>
</dbReference>
<feature type="coiled-coil region" evidence="8">
    <location>
        <begin position="156"/>
        <end position="183"/>
    </location>
</feature>
<dbReference type="Pfam" id="PF14144">
    <property type="entry name" value="DOG1"/>
    <property type="match status" value="1"/>
</dbReference>
<dbReference type="GO" id="GO:0003700">
    <property type="term" value="F:DNA-binding transcription factor activity"/>
    <property type="evidence" value="ECO:0007669"/>
    <property type="project" value="InterPro"/>
</dbReference>
<comment type="subcellular location">
    <subcellularLocation>
        <location evidence="1">Nucleus</location>
    </subcellularLocation>
</comment>
<dbReference type="Pfam" id="PF00170">
    <property type="entry name" value="bZIP_1"/>
    <property type="match status" value="1"/>
</dbReference>
<protein>
    <submittedName>
        <fullName evidence="11">Transcription factor TGA4</fullName>
    </submittedName>
</protein>
<dbReference type="PANTHER" id="PTHR45693">
    <property type="entry name" value="TRANSCRIPTION FACTOR TGA9"/>
    <property type="match status" value="1"/>
</dbReference>
<reference evidence="11" key="2">
    <citation type="journal article" date="2024" name="Plant">
        <title>Genomic evolution and insights into agronomic trait innovations of Sesamum species.</title>
        <authorList>
            <person name="Miao H."/>
            <person name="Wang L."/>
            <person name="Qu L."/>
            <person name="Liu H."/>
            <person name="Sun Y."/>
            <person name="Le M."/>
            <person name="Wang Q."/>
            <person name="Wei S."/>
            <person name="Zheng Y."/>
            <person name="Lin W."/>
            <person name="Duan Y."/>
            <person name="Cao H."/>
            <person name="Xiong S."/>
            <person name="Wang X."/>
            <person name="Wei L."/>
            <person name="Li C."/>
            <person name="Ma Q."/>
            <person name="Ju M."/>
            <person name="Zhao R."/>
            <person name="Li G."/>
            <person name="Mu C."/>
            <person name="Tian Q."/>
            <person name="Mei H."/>
            <person name="Zhang T."/>
            <person name="Gao T."/>
            <person name="Zhang H."/>
        </authorList>
    </citation>
    <scope>NUCLEOTIDE SEQUENCE</scope>
    <source>
        <strain evidence="11">G02</strain>
    </source>
</reference>
<name>A0AAW2Q1E9_SESRA</name>
<keyword evidence="7" id="KW-0539">Nucleus</keyword>
<keyword evidence="3" id="KW-0805">Transcription regulation</keyword>
<proteinExistence type="inferred from homology"/>
<dbReference type="InterPro" id="IPR004827">
    <property type="entry name" value="bZIP"/>
</dbReference>
<evidence type="ECO:0000259" key="9">
    <source>
        <dbReference type="PROSITE" id="PS50217"/>
    </source>
</evidence>
<keyword evidence="4" id="KW-0238">DNA-binding</keyword>
<evidence type="ECO:0000256" key="8">
    <source>
        <dbReference type="SAM" id="Coils"/>
    </source>
</evidence>
<dbReference type="InterPro" id="IPR046347">
    <property type="entry name" value="bZIP_sf"/>
</dbReference>
<evidence type="ECO:0000256" key="2">
    <source>
        <dbReference type="ARBA" id="ARBA00007163"/>
    </source>
</evidence>
<gene>
    <name evidence="11" type="ORF">Sradi_3840800</name>
</gene>
<evidence type="ECO:0000256" key="1">
    <source>
        <dbReference type="ARBA" id="ARBA00004123"/>
    </source>
</evidence>
<sequence>MSHLATLALSDKFLPKDWGGGGYDQDSDAFLNFFTLASVVDKGTILKFYSLCAVDFQVADMTSPTTQFAPSSRIGLYEPLRQIGMWEDTFDGNMSAGTGVCIIMETEAKLDDKTEYASDKSLEHAEDSQASKSISEKIQRRLAQNREAARKSRLRKKAYVQQLETSRLKLAQLELELERARQQGLLIASAANMGICGTVNPGIAAFEMEYGHWIDEQERKISELRNVLESPIGDAELRMVVENVLNHYCNLFRMKRDAARADAFYLESGMWRTSVERFFLWIGGFRPSELINALPSSSKTNSDFVEQVVMPQLEPLTEEQIASVNNLRHSCVQAEDALSQGMEKLQQTLAQSLTFLAAGAGYYSSQTAAALEKLESLESFINQFHSPFSLEKMNEIFLSIAMADHLREQTLHQMSRILTTRQAAKGLLAFGEYFQRLRALSSLWSARSIENLANLQNDASSIR</sequence>
<evidence type="ECO:0000256" key="6">
    <source>
        <dbReference type="ARBA" id="ARBA00023163"/>
    </source>
</evidence>
<feature type="domain" description="BZIP" evidence="9">
    <location>
        <begin position="135"/>
        <end position="179"/>
    </location>
</feature>
<evidence type="ECO:0000256" key="4">
    <source>
        <dbReference type="ARBA" id="ARBA00023125"/>
    </source>
</evidence>
<dbReference type="Gene3D" id="1.20.5.170">
    <property type="match status" value="1"/>
</dbReference>
<evidence type="ECO:0000313" key="11">
    <source>
        <dbReference type="EMBL" id="KAL0361563.1"/>
    </source>
</evidence>
<dbReference type="PROSITE" id="PS51806">
    <property type="entry name" value="DOG1"/>
    <property type="match status" value="1"/>
</dbReference>
<reference evidence="11" key="1">
    <citation type="submission" date="2020-06" db="EMBL/GenBank/DDBJ databases">
        <authorList>
            <person name="Li T."/>
            <person name="Hu X."/>
            <person name="Zhang T."/>
            <person name="Song X."/>
            <person name="Zhang H."/>
            <person name="Dai N."/>
            <person name="Sheng W."/>
            <person name="Hou X."/>
            <person name="Wei L."/>
        </authorList>
    </citation>
    <scope>NUCLEOTIDE SEQUENCE</scope>
    <source>
        <strain evidence="11">G02</strain>
        <tissue evidence="11">Leaf</tissue>
    </source>
</reference>
<dbReference type="FunFam" id="1.20.5.170:FF:000019">
    <property type="entry name" value="BZIP family transcription factor"/>
    <property type="match status" value="1"/>
</dbReference>
<evidence type="ECO:0000256" key="3">
    <source>
        <dbReference type="ARBA" id="ARBA00023015"/>
    </source>
</evidence>
<keyword evidence="6" id="KW-0804">Transcription</keyword>
<evidence type="ECO:0000259" key="10">
    <source>
        <dbReference type="PROSITE" id="PS51806"/>
    </source>
</evidence>
<dbReference type="PANTHER" id="PTHR45693:SF7">
    <property type="entry name" value="TRANSCRIPTION FACTOR TGA7"/>
    <property type="match status" value="1"/>
</dbReference>
<dbReference type="GO" id="GO:0043565">
    <property type="term" value="F:sequence-specific DNA binding"/>
    <property type="evidence" value="ECO:0007669"/>
    <property type="project" value="InterPro"/>
</dbReference>
<comment type="similarity">
    <text evidence="2">Belongs to the bZIP family.</text>
</comment>
<keyword evidence="5" id="KW-0010">Activator</keyword>
<dbReference type="PROSITE" id="PS00036">
    <property type="entry name" value="BZIP_BASIC"/>
    <property type="match status" value="1"/>
</dbReference>
<evidence type="ECO:0000256" key="7">
    <source>
        <dbReference type="ARBA" id="ARBA00023242"/>
    </source>
</evidence>